<accession>A0A3G4ZQG8</accession>
<dbReference type="EMBL" id="MK072011">
    <property type="protein sequence ID" value="AYV77150.1"/>
    <property type="molecule type" value="Genomic_DNA"/>
</dbReference>
<name>A0A3G4ZQG8_9VIRU</name>
<gene>
    <name evidence="2" type="ORF">Barrevirus14_19</name>
</gene>
<protein>
    <submittedName>
        <fullName evidence="2">Uncharacterized protein</fullName>
    </submittedName>
</protein>
<reference evidence="2" key="1">
    <citation type="submission" date="2018-10" db="EMBL/GenBank/DDBJ databases">
        <title>Hidden diversity of soil giant viruses.</title>
        <authorList>
            <person name="Schulz F."/>
            <person name="Alteio L."/>
            <person name="Goudeau D."/>
            <person name="Ryan E.M."/>
            <person name="Malmstrom R.R."/>
            <person name="Blanchard J."/>
            <person name="Woyke T."/>
        </authorList>
    </citation>
    <scope>NUCLEOTIDE SEQUENCE</scope>
    <source>
        <strain evidence="2">BAV1</strain>
    </source>
</reference>
<evidence type="ECO:0000313" key="2">
    <source>
        <dbReference type="EMBL" id="AYV77150.1"/>
    </source>
</evidence>
<proteinExistence type="predicted"/>
<organism evidence="2">
    <name type="scientific">Barrevirus sp</name>
    <dbReference type="NCBI Taxonomy" id="2487763"/>
    <lineage>
        <taxon>Viruses</taxon>
        <taxon>Varidnaviria</taxon>
        <taxon>Bamfordvirae</taxon>
        <taxon>Nucleocytoviricota</taxon>
        <taxon>Megaviricetes</taxon>
        <taxon>Imitervirales</taxon>
        <taxon>Mimiviridae</taxon>
        <taxon>Klosneuvirinae</taxon>
    </lineage>
</organism>
<sequence>MGNQMVTIGQIDQEINDRFISLTDNVSKITFSMVWDSDCYDVATKTRDRCLQIIAHCQKQFVLKSDIEDISHKYFTELIAFLNKLPLDNSHFRSENSFRQNCRNDAIGQIKKITTLISEYNILLQKENDKVRELQNENEKLRETIRQMSQTQNPPVNPYLEPSAPPLPSPSQAQQKDNEYTDIQL</sequence>
<evidence type="ECO:0000256" key="1">
    <source>
        <dbReference type="SAM" id="MobiDB-lite"/>
    </source>
</evidence>
<feature type="region of interest" description="Disordered" evidence="1">
    <location>
        <begin position="145"/>
        <end position="185"/>
    </location>
</feature>